<organism evidence="1 2">
    <name type="scientific">Amorphotheca resinae ATCC 22711</name>
    <dbReference type="NCBI Taxonomy" id="857342"/>
    <lineage>
        <taxon>Eukaryota</taxon>
        <taxon>Fungi</taxon>
        <taxon>Dikarya</taxon>
        <taxon>Ascomycota</taxon>
        <taxon>Pezizomycotina</taxon>
        <taxon>Leotiomycetes</taxon>
        <taxon>Helotiales</taxon>
        <taxon>Amorphothecaceae</taxon>
        <taxon>Amorphotheca</taxon>
    </lineage>
</organism>
<evidence type="ECO:0000313" key="1">
    <source>
        <dbReference type="EMBL" id="PSS18853.1"/>
    </source>
</evidence>
<dbReference type="OrthoDB" id="3494026at2759"/>
<dbReference type="Proteomes" id="UP000241818">
    <property type="component" value="Unassembled WGS sequence"/>
</dbReference>
<gene>
    <name evidence="1" type="ORF">M430DRAFT_19442</name>
</gene>
<dbReference type="GeneID" id="36572156"/>
<name>A0A2T3B2T6_AMORE</name>
<dbReference type="EMBL" id="KZ679011">
    <property type="protein sequence ID" value="PSS18853.1"/>
    <property type="molecule type" value="Genomic_DNA"/>
</dbReference>
<protein>
    <submittedName>
        <fullName evidence="1">Uncharacterized protein</fullName>
    </submittedName>
</protein>
<accession>A0A2T3B2T6</accession>
<dbReference type="InParanoid" id="A0A2T3B2T6"/>
<keyword evidence="2" id="KW-1185">Reference proteome</keyword>
<dbReference type="RefSeq" id="XP_024721205.1">
    <property type="nucleotide sequence ID" value="XM_024864075.1"/>
</dbReference>
<reference evidence="1 2" key="1">
    <citation type="journal article" date="2018" name="New Phytol.">
        <title>Comparative genomics and transcriptomics depict ericoid mycorrhizal fungi as versatile saprotrophs and plant mutualists.</title>
        <authorList>
            <person name="Martino E."/>
            <person name="Morin E."/>
            <person name="Grelet G.A."/>
            <person name="Kuo A."/>
            <person name="Kohler A."/>
            <person name="Daghino S."/>
            <person name="Barry K.W."/>
            <person name="Cichocki N."/>
            <person name="Clum A."/>
            <person name="Dockter R.B."/>
            <person name="Hainaut M."/>
            <person name="Kuo R.C."/>
            <person name="LaButti K."/>
            <person name="Lindahl B.D."/>
            <person name="Lindquist E.A."/>
            <person name="Lipzen A."/>
            <person name="Khouja H.R."/>
            <person name="Magnuson J."/>
            <person name="Murat C."/>
            <person name="Ohm R.A."/>
            <person name="Singer S.W."/>
            <person name="Spatafora J.W."/>
            <person name="Wang M."/>
            <person name="Veneault-Fourrey C."/>
            <person name="Henrissat B."/>
            <person name="Grigoriev I.V."/>
            <person name="Martin F.M."/>
            <person name="Perotto S."/>
        </authorList>
    </citation>
    <scope>NUCLEOTIDE SEQUENCE [LARGE SCALE GENOMIC DNA]</scope>
    <source>
        <strain evidence="1 2">ATCC 22711</strain>
    </source>
</reference>
<dbReference type="AlphaFoldDB" id="A0A2T3B2T6"/>
<evidence type="ECO:0000313" key="2">
    <source>
        <dbReference type="Proteomes" id="UP000241818"/>
    </source>
</evidence>
<proteinExistence type="predicted"/>
<sequence length="343" mass="38023">MGAIQDDLVMDRDTISGLRAFEIPTMRTLRRFEKKDDNAWFEFLGTLPVGISDVKGDGGVPIWYHNGPLIATESKQGIKPQSRYVNGDEDDTDYIKSDSCFYPGVMLKGNSVPSHCWNSENEQTQQKLGDPDYFKATQGESHVGNLTEYINTTDIGLMKVKDGIAFNNRLLDLNTVPKRLVSAGELNLNEEYAIDSFVTGTQRLRLAGIRARNDDAVSALKGKPEDIPDDGYHLSFAQGIYATGAPEIYNMPRIRDGVSGCAVVRVNPRKNASERENVLHEGEICGFMHWSNIQFRYGSGGLLCFADAVDSLVAEGWEVCKVAEKRVAEDGDQEGESPSKKRK</sequence>